<comment type="similarity">
    <text evidence="5">Belongs to the BCAP29/BCAP31 family.</text>
</comment>
<feature type="compositionally biased region" description="Polar residues" evidence="6">
    <location>
        <begin position="150"/>
        <end position="172"/>
    </location>
</feature>
<dbReference type="EMBL" id="BDGX01000045">
    <property type="protein sequence ID" value="GAV54713.1"/>
    <property type="molecule type" value="Genomic_DNA"/>
</dbReference>
<feature type="compositionally biased region" description="Polar residues" evidence="6">
    <location>
        <begin position="204"/>
        <end position="220"/>
    </location>
</feature>
<dbReference type="GO" id="GO:0070973">
    <property type="term" value="P:protein localization to endoplasmic reticulum exit site"/>
    <property type="evidence" value="ECO:0007669"/>
    <property type="project" value="UniProtKB-UniRule"/>
</dbReference>
<dbReference type="OrthoDB" id="435607at2759"/>
<evidence type="ECO:0000256" key="5">
    <source>
        <dbReference type="RuleBase" id="RU367026"/>
    </source>
</evidence>
<reference evidence="8 9" key="1">
    <citation type="submission" date="2016-08" db="EMBL/GenBank/DDBJ databases">
        <title>Draft genome sequence of allopolyploid Zygosaccharomyces rouxii.</title>
        <authorList>
            <person name="Watanabe J."/>
            <person name="Uehara K."/>
            <person name="Mogi Y."/>
            <person name="Tsukioka Y."/>
        </authorList>
    </citation>
    <scope>NUCLEOTIDE SEQUENCE [LARGE SCALE GENOMIC DNA]</scope>
    <source>
        <strain evidence="8 9">NBRC 110957</strain>
    </source>
</reference>
<keyword evidence="5" id="KW-0653">Protein transport</keyword>
<keyword evidence="3 5" id="KW-1133">Transmembrane helix</keyword>
<dbReference type="GO" id="GO:0005789">
    <property type="term" value="C:endoplasmic reticulum membrane"/>
    <property type="evidence" value="ECO:0007669"/>
    <property type="project" value="UniProtKB-SubCell"/>
</dbReference>
<dbReference type="PANTHER" id="PTHR12701">
    <property type="entry name" value="BCR-ASSOCIATED PROTEIN, BAP"/>
    <property type="match status" value="1"/>
</dbReference>
<dbReference type="Proteomes" id="UP000187013">
    <property type="component" value="Unassembled WGS sequence"/>
</dbReference>
<evidence type="ECO:0000256" key="6">
    <source>
        <dbReference type="SAM" id="MobiDB-lite"/>
    </source>
</evidence>
<evidence type="ECO:0000313" key="9">
    <source>
        <dbReference type="Proteomes" id="UP000187013"/>
    </source>
</evidence>
<feature type="transmembrane region" description="Helical" evidence="5">
    <location>
        <begin position="49"/>
        <end position="66"/>
    </location>
</feature>
<dbReference type="GO" id="GO:0006886">
    <property type="term" value="P:intracellular protein transport"/>
    <property type="evidence" value="ECO:0007669"/>
    <property type="project" value="UniProtKB-UniRule"/>
</dbReference>
<keyword evidence="5" id="KW-0931">ER-Golgi transport</keyword>
<dbReference type="InterPro" id="IPR040463">
    <property type="entry name" value="BAP29/BAP31_N"/>
</dbReference>
<feature type="region of interest" description="Disordered" evidence="6">
    <location>
        <begin position="143"/>
        <end position="176"/>
    </location>
</feature>
<comment type="subcellular location">
    <subcellularLocation>
        <location evidence="5">Endoplasmic reticulum membrane</location>
        <topology evidence="5">Multi-pass membrane protein</topology>
    </subcellularLocation>
    <subcellularLocation>
        <location evidence="1">Membrane</location>
        <topology evidence="1">Multi-pass membrane protein</topology>
    </subcellularLocation>
</comment>
<dbReference type="InterPro" id="IPR008417">
    <property type="entry name" value="BAP29/BAP31"/>
</dbReference>
<gene>
    <name evidence="8" type="ORF">ZYGR_0AS00350</name>
</gene>
<comment type="caution">
    <text evidence="8">The sequence shown here is derived from an EMBL/GenBank/DDBJ whole genome shotgun (WGS) entry which is preliminary data.</text>
</comment>
<accession>A0A1Q3AGX5</accession>
<organism evidence="8 9">
    <name type="scientific">Zygosaccharomyces rouxii</name>
    <dbReference type="NCBI Taxonomy" id="4956"/>
    <lineage>
        <taxon>Eukaryota</taxon>
        <taxon>Fungi</taxon>
        <taxon>Dikarya</taxon>
        <taxon>Ascomycota</taxon>
        <taxon>Saccharomycotina</taxon>
        <taxon>Saccharomycetes</taxon>
        <taxon>Saccharomycetales</taxon>
        <taxon>Saccharomycetaceae</taxon>
        <taxon>Zygosaccharomyces</taxon>
    </lineage>
</organism>
<dbReference type="Pfam" id="PF05529">
    <property type="entry name" value="Bap31"/>
    <property type="match status" value="1"/>
</dbReference>
<dbReference type="AlphaFoldDB" id="A0A1Q3AGX5"/>
<keyword evidence="2 5" id="KW-0812">Transmembrane</keyword>
<evidence type="ECO:0000256" key="2">
    <source>
        <dbReference type="ARBA" id="ARBA00022692"/>
    </source>
</evidence>
<dbReference type="PANTHER" id="PTHR12701:SF19">
    <property type="entry name" value="ENDOPLASMIC RETICULUM TRANSMEMBRANE PROTEIN 1-RELATED"/>
    <property type="match status" value="1"/>
</dbReference>
<evidence type="ECO:0000259" key="7">
    <source>
        <dbReference type="Pfam" id="PF05529"/>
    </source>
</evidence>
<evidence type="ECO:0000313" key="8">
    <source>
        <dbReference type="EMBL" id="GAV54713.1"/>
    </source>
</evidence>
<keyword evidence="5" id="KW-0256">Endoplasmic reticulum</keyword>
<name>A0A1Q3AGX5_ZYGRO</name>
<protein>
    <recommendedName>
        <fullName evidence="5">Endoplasmic reticulum transmembrane protein</fullName>
    </recommendedName>
</protein>
<feature type="region of interest" description="Disordered" evidence="6">
    <location>
        <begin position="204"/>
        <end position="227"/>
    </location>
</feature>
<sequence length="227" mass="26278">MSLYLSSLFALLTVEMAILFVVVLPLPFRVRRNLYSVYYKWTSNRKVQTTIYIFAGLVSILFFDSWRRAQFKVRLHHYQRQGEDVDDNSAVTPTQALASRAYNQRNTYIAGFILYFLVCIPAVFTIMRRLIKYQNLINNLEGKPVKDVTPDTQPTAPSKNEVDTSLNSSSSVVDDREIDHLKHELEKREVNLKAIQKQVQNFESYFDQQNDQKNPNTTAATGEKKDL</sequence>
<dbReference type="GO" id="GO:0006888">
    <property type="term" value="P:endoplasmic reticulum to Golgi vesicle-mediated transport"/>
    <property type="evidence" value="ECO:0007669"/>
    <property type="project" value="UniProtKB-UniRule"/>
</dbReference>
<evidence type="ECO:0000256" key="4">
    <source>
        <dbReference type="ARBA" id="ARBA00023136"/>
    </source>
</evidence>
<keyword evidence="5" id="KW-0813">Transport</keyword>
<proteinExistence type="inferred from homology"/>
<feature type="transmembrane region" description="Helical" evidence="5">
    <location>
        <begin position="108"/>
        <end position="127"/>
    </location>
</feature>
<evidence type="ECO:0000256" key="1">
    <source>
        <dbReference type="ARBA" id="ARBA00004141"/>
    </source>
</evidence>
<comment type="function">
    <text evidence="5">May play a role in anterograde transport of membrane proteins from the endoplasmic reticulum to the Golgi.</text>
</comment>
<feature type="transmembrane region" description="Helical" evidence="5">
    <location>
        <begin position="6"/>
        <end position="28"/>
    </location>
</feature>
<keyword evidence="4 5" id="KW-0472">Membrane</keyword>
<evidence type="ECO:0000256" key="3">
    <source>
        <dbReference type="ARBA" id="ARBA00022989"/>
    </source>
</evidence>
<feature type="domain" description="BAP29/BAP31 transmembrane" evidence="7">
    <location>
        <begin position="1"/>
        <end position="137"/>
    </location>
</feature>